<dbReference type="Gene3D" id="3.60.21.10">
    <property type="match status" value="1"/>
</dbReference>
<organism evidence="3 4">
    <name type="scientific">Enterococcus saccharolyticus subsp. saccharolyticus ATCC 43076</name>
    <dbReference type="NCBI Taxonomy" id="1139996"/>
    <lineage>
        <taxon>Bacteria</taxon>
        <taxon>Bacillati</taxon>
        <taxon>Bacillota</taxon>
        <taxon>Bacilli</taxon>
        <taxon>Lactobacillales</taxon>
        <taxon>Enterococcaceae</taxon>
        <taxon>Enterococcus</taxon>
    </lineage>
</organism>
<reference evidence="3 4" key="1">
    <citation type="submission" date="2013-03" db="EMBL/GenBank/DDBJ databases">
        <title>The Genome Sequence of Enterococcus saccharolyticus ATCC_43076 (Illumina only assembly).</title>
        <authorList>
            <consortium name="The Broad Institute Genomics Platform"/>
            <consortium name="The Broad Institute Genome Sequencing Center for Infectious Disease"/>
            <person name="Earl A."/>
            <person name="Russ C."/>
            <person name="Gilmore M."/>
            <person name="Surin D."/>
            <person name="Walker B."/>
            <person name="Young S."/>
            <person name="Zeng Q."/>
            <person name="Gargeya S."/>
            <person name="Fitzgerald M."/>
            <person name="Haas B."/>
            <person name="Abouelleil A."/>
            <person name="Allen A.W."/>
            <person name="Alvarado L."/>
            <person name="Arachchi H.M."/>
            <person name="Berlin A.M."/>
            <person name="Chapman S.B."/>
            <person name="Gainer-Dewar J."/>
            <person name="Goldberg J."/>
            <person name="Griggs A."/>
            <person name="Gujja S."/>
            <person name="Hansen M."/>
            <person name="Howarth C."/>
            <person name="Imamovic A."/>
            <person name="Ireland A."/>
            <person name="Larimer J."/>
            <person name="McCowan C."/>
            <person name="Murphy C."/>
            <person name="Pearson M."/>
            <person name="Poon T.W."/>
            <person name="Priest M."/>
            <person name="Roberts A."/>
            <person name="Saif S."/>
            <person name="Shea T."/>
            <person name="Sisk P."/>
            <person name="Sykes S."/>
            <person name="Wortman J."/>
            <person name="Nusbaum C."/>
            <person name="Birren B."/>
        </authorList>
    </citation>
    <scope>NUCLEOTIDE SEQUENCE [LARGE SCALE GENOMIC DNA]</scope>
    <source>
        <strain evidence="3 4">ATCC 43076</strain>
    </source>
</reference>
<dbReference type="PANTHER" id="PTHR30337:SF7">
    <property type="entry name" value="PHOSPHOESTERASE"/>
    <property type="match status" value="1"/>
</dbReference>
<dbReference type="EMBL" id="AHYT01000001">
    <property type="protein sequence ID" value="EOT30438.1"/>
    <property type="molecule type" value="Genomic_DNA"/>
</dbReference>
<dbReference type="InterPro" id="IPR041796">
    <property type="entry name" value="Mre11_N"/>
</dbReference>
<feature type="domain" description="Calcineurin-like phosphoesterase" evidence="2">
    <location>
        <begin position="2"/>
        <end position="194"/>
    </location>
</feature>
<comment type="caution">
    <text evidence="3">The sequence shown here is derived from an EMBL/GenBank/DDBJ whole genome shotgun (WGS) entry which is preliminary data.</text>
</comment>
<dbReference type="InterPro" id="IPR014576">
    <property type="entry name" value="Pesterase_YhaO"/>
</dbReference>
<dbReference type="RefSeq" id="WP_016173953.1">
    <property type="nucleotide sequence ID" value="NZ_KE136389.1"/>
</dbReference>
<accession>S0NFL0</accession>
<evidence type="ECO:0000256" key="1">
    <source>
        <dbReference type="ARBA" id="ARBA00022801"/>
    </source>
</evidence>
<protein>
    <recommendedName>
        <fullName evidence="2">Calcineurin-like phosphoesterase domain-containing protein</fullName>
    </recommendedName>
</protein>
<dbReference type="SUPFAM" id="SSF56300">
    <property type="entry name" value="Metallo-dependent phosphatases"/>
    <property type="match status" value="1"/>
</dbReference>
<dbReference type="Pfam" id="PF00149">
    <property type="entry name" value="Metallophos"/>
    <property type="match status" value="1"/>
</dbReference>
<name>S0NFL0_9ENTE</name>
<evidence type="ECO:0000313" key="3">
    <source>
        <dbReference type="EMBL" id="EOT30438.1"/>
    </source>
</evidence>
<dbReference type="PANTHER" id="PTHR30337">
    <property type="entry name" value="COMPONENT OF ATP-DEPENDENT DSDNA EXONUCLEASE"/>
    <property type="match status" value="1"/>
</dbReference>
<dbReference type="OrthoDB" id="9773856at2"/>
<dbReference type="InterPro" id="IPR050535">
    <property type="entry name" value="DNA_Repair-Maintenance_Comp"/>
</dbReference>
<dbReference type="STRING" id="41997.RV16_GL002273"/>
<dbReference type="InterPro" id="IPR029052">
    <property type="entry name" value="Metallo-depent_PP-like"/>
</dbReference>
<proteinExistence type="predicted"/>
<dbReference type="PIRSF" id="PIRSF033091">
    <property type="entry name" value="Pesterase_YhaO"/>
    <property type="match status" value="1"/>
</dbReference>
<dbReference type="eggNOG" id="COG0420">
    <property type="taxonomic scope" value="Bacteria"/>
</dbReference>
<dbReference type="PATRIC" id="fig|1139996.3.peg.131"/>
<dbReference type="Proteomes" id="UP000014136">
    <property type="component" value="Unassembled WGS sequence"/>
</dbReference>
<gene>
    <name evidence="3" type="ORF">OMQ_00141</name>
</gene>
<dbReference type="HOGENOM" id="CLU_026621_4_1_9"/>
<sequence length="395" mass="46200">MLRFIHCADLHFDRSFEGLHLIAQVKALPLVNNQVLEKIVTLALEEQVDFLLFAGDIFHQNRPSLKTQHQFFKQMNRLKEQDIPVYMIFGNHDYFENERYWFDFPENIHLFTEEQVTTIHGETKTGEQYAISGFSYQHPWITTSKVNEFPQKQAPYHIGMYHGDSNGERYAPFQVQEMRQKNYDYWALGHIHVPTVVSDNPPIIYPGTPQGHTQKEKETGIQLVTLDGVTVQYEAKDVAAVVWQEYELSLAGIKTRKEALQAMKDFFQTSERQLIKFSLTETEHLPIDWLNNREKPELIAYLNAYLASKHFEQIVYQLEINQVPENEKLVLTGKDVMAQLLMSYQTEEVFETIIEELVTHPLIKRTISPQALKEETLEKVKTTLAQEFCWSEEEK</sequence>
<dbReference type="InterPro" id="IPR004843">
    <property type="entry name" value="Calcineurin-like_PHP"/>
</dbReference>
<dbReference type="AlphaFoldDB" id="S0NFL0"/>
<evidence type="ECO:0000259" key="2">
    <source>
        <dbReference type="Pfam" id="PF00149"/>
    </source>
</evidence>
<keyword evidence="4" id="KW-1185">Reference proteome</keyword>
<dbReference type="GO" id="GO:0016787">
    <property type="term" value="F:hydrolase activity"/>
    <property type="evidence" value="ECO:0007669"/>
    <property type="project" value="UniProtKB-KW"/>
</dbReference>
<dbReference type="CDD" id="cd00840">
    <property type="entry name" value="MPP_Mre11_N"/>
    <property type="match status" value="1"/>
</dbReference>
<evidence type="ECO:0000313" key="4">
    <source>
        <dbReference type="Proteomes" id="UP000014136"/>
    </source>
</evidence>
<keyword evidence="1" id="KW-0378">Hydrolase</keyword>